<dbReference type="GO" id="GO:0003824">
    <property type="term" value="F:catalytic activity"/>
    <property type="evidence" value="ECO:0007669"/>
    <property type="project" value="InterPro"/>
</dbReference>
<dbReference type="SUPFAM" id="SSF53474">
    <property type="entry name" value="alpha/beta-Hydrolases"/>
    <property type="match status" value="1"/>
</dbReference>
<dbReference type="InterPro" id="IPR000639">
    <property type="entry name" value="Epox_hydrolase-like"/>
</dbReference>
<dbReference type="PRINTS" id="PR00111">
    <property type="entry name" value="ABHYDROLASE"/>
</dbReference>
<dbReference type="RefSeq" id="XP_029119334.1">
    <property type="nucleotide sequence ID" value="XM_029263501.1"/>
</dbReference>
<organism evidence="2 3">
    <name type="scientific">Elaeis guineensis var. tenera</name>
    <name type="common">Oil palm</name>
    <dbReference type="NCBI Taxonomy" id="51953"/>
    <lineage>
        <taxon>Eukaryota</taxon>
        <taxon>Viridiplantae</taxon>
        <taxon>Streptophyta</taxon>
        <taxon>Embryophyta</taxon>
        <taxon>Tracheophyta</taxon>
        <taxon>Spermatophyta</taxon>
        <taxon>Magnoliopsida</taxon>
        <taxon>Liliopsida</taxon>
        <taxon>Arecaceae</taxon>
        <taxon>Arecoideae</taxon>
        <taxon>Cocoseae</taxon>
        <taxon>Elaeidinae</taxon>
        <taxon>Elaeis</taxon>
    </lineage>
</organism>
<sequence>MARCLSFTAARDRCYDRNFSAAGLRPTATVLGDGATVHCWAPKSPDPGHSPLLLIHGFGANAKWQWAGYLRPLLRSGFDLYVPDLLFFGGSEAPRPDRSEAYQARCLAAAMEALGARRFGVVGNSYGGFVAYQMAAMFPEAVERVVLISAGVCLEERDLAAGLFVVSNVAEAASILLPQRPDKLRQLVRLSFCNPPRVLPTCCIWDYIQVMCTAHVTEKTELINALVKDRKLSDLPKITQPTLIIWGEQDRIFPLELAHRLERHLGENSQLIVIKNAGHAVNLEKSKEVCEHIKAFFLNFAPKGHKNHMCYGTRWKIIVRFAGLSIRRLAAKLPLLLQKKTEIFFFSIIVLLSCRSVEGRSNVEKKPNHFKYLYE</sequence>
<dbReference type="OrthoDB" id="6431331at2759"/>
<keyword evidence="2" id="KW-1185">Reference proteome</keyword>
<dbReference type="AlphaFoldDB" id="A0A8N4EXD7"/>
<feature type="domain" description="AB hydrolase-1" evidence="1">
    <location>
        <begin position="52"/>
        <end position="290"/>
    </location>
</feature>
<proteinExistence type="predicted"/>
<reference evidence="3" key="1">
    <citation type="submission" date="2025-08" db="UniProtKB">
        <authorList>
            <consortium name="RefSeq"/>
        </authorList>
    </citation>
    <scope>IDENTIFICATION</scope>
</reference>
<evidence type="ECO:0000259" key="1">
    <source>
        <dbReference type="Pfam" id="PF12697"/>
    </source>
</evidence>
<dbReference type="PANTHER" id="PTHR43139:SF59">
    <property type="entry name" value="ALPHA_BETA-HYDROLASES SUPERFAMILY PROTEIN"/>
    <property type="match status" value="1"/>
</dbReference>
<dbReference type="PRINTS" id="PR00412">
    <property type="entry name" value="EPOXHYDRLASE"/>
</dbReference>
<accession>A0A8N4EXD7</accession>
<protein>
    <submittedName>
        <fullName evidence="3">Uncharacterized protein LOC105041603 isoform X1</fullName>
    </submittedName>
</protein>
<dbReference type="Pfam" id="PF12697">
    <property type="entry name" value="Abhydrolase_6"/>
    <property type="match status" value="1"/>
</dbReference>
<name>A0A8N4EXD7_ELAGV</name>
<gene>
    <name evidence="3" type="primary">LOC105041603</name>
</gene>
<dbReference type="Gene3D" id="3.40.50.1820">
    <property type="entry name" value="alpha/beta hydrolase"/>
    <property type="match status" value="1"/>
</dbReference>
<dbReference type="PANTHER" id="PTHR43139">
    <property type="entry name" value="SI:DKEY-122A22.2"/>
    <property type="match status" value="1"/>
</dbReference>
<evidence type="ECO:0000313" key="2">
    <source>
        <dbReference type="Proteomes" id="UP000504607"/>
    </source>
</evidence>
<dbReference type="InterPro" id="IPR000073">
    <property type="entry name" value="AB_hydrolase_1"/>
</dbReference>
<dbReference type="InterPro" id="IPR029058">
    <property type="entry name" value="AB_hydrolase_fold"/>
</dbReference>
<evidence type="ECO:0000313" key="3">
    <source>
        <dbReference type="RefSeq" id="XP_029119334.1"/>
    </source>
</evidence>
<dbReference type="Proteomes" id="UP000504607">
    <property type="component" value="Chromosome 3"/>
</dbReference>
<dbReference type="InterPro" id="IPR052370">
    <property type="entry name" value="Meta-cleavage_hydrolase"/>
</dbReference>